<gene>
    <name evidence="2" type="ORF">GLRG_00416</name>
</gene>
<organism evidence="3">
    <name type="scientific">Colletotrichum graminicola (strain M1.001 / M2 / FGSC 10212)</name>
    <name type="common">Maize anthracnose fungus</name>
    <name type="synonym">Glomerella graminicola</name>
    <dbReference type="NCBI Taxonomy" id="645133"/>
    <lineage>
        <taxon>Eukaryota</taxon>
        <taxon>Fungi</taxon>
        <taxon>Dikarya</taxon>
        <taxon>Ascomycota</taxon>
        <taxon>Pezizomycotina</taxon>
        <taxon>Sordariomycetes</taxon>
        <taxon>Hypocreomycetidae</taxon>
        <taxon>Glomerellales</taxon>
        <taxon>Glomerellaceae</taxon>
        <taxon>Colletotrichum</taxon>
        <taxon>Colletotrichum graminicola species complex</taxon>
    </lineage>
</organism>
<dbReference type="GeneID" id="24405781"/>
<evidence type="ECO:0000313" key="2">
    <source>
        <dbReference type="EMBL" id="EFQ25272.1"/>
    </source>
</evidence>
<evidence type="ECO:0000256" key="1">
    <source>
        <dbReference type="SAM" id="SignalP"/>
    </source>
</evidence>
<dbReference type="AlphaFoldDB" id="E3Q2H1"/>
<keyword evidence="1" id="KW-0732">Signal</keyword>
<dbReference type="HOGENOM" id="CLU_070105_0_0_1"/>
<dbReference type="RefSeq" id="XP_008089292.1">
    <property type="nucleotide sequence ID" value="XM_008091101.1"/>
</dbReference>
<dbReference type="OrthoDB" id="4848960at2759"/>
<protein>
    <recommendedName>
        <fullName evidence="4">Cell wall protein</fullName>
    </recommendedName>
</protein>
<accession>E3Q2H1</accession>
<dbReference type="STRING" id="645133.E3Q2H1"/>
<proteinExistence type="predicted"/>
<dbReference type="eggNOG" id="ENOG502T5WU">
    <property type="taxonomic scope" value="Eukaryota"/>
</dbReference>
<name>E3Q2H1_COLGM</name>
<dbReference type="Proteomes" id="UP000008782">
    <property type="component" value="Unassembled WGS sequence"/>
</dbReference>
<feature type="chain" id="PRO_5005673301" description="Cell wall protein" evidence="1">
    <location>
        <begin position="21"/>
        <end position="240"/>
    </location>
</feature>
<evidence type="ECO:0008006" key="4">
    <source>
        <dbReference type="Google" id="ProtNLM"/>
    </source>
</evidence>
<evidence type="ECO:0000313" key="3">
    <source>
        <dbReference type="Proteomes" id="UP000008782"/>
    </source>
</evidence>
<reference evidence="3" key="1">
    <citation type="journal article" date="2012" name="Nat. Genet.">
        <title>Lifestyle transitions in plant pathogenic Colletotrichum fungi deciphered by genome and transcriptome analyses.</title>
        <authorList>
            <person name="O'Connell R.J."/>
            <person name="Thon M.R."/>
            <person name="Hacquard S."/>
            <person name="Amyotte S.G."/>
            <person name="Kleemann J."/>
            <person name="Torres M.F."/>
            <person name="Damm U."/>
            <person name="Buiate E.A."/>
            <person name="Epstein L."/>
            <person name="Alkan N."/>
            <person name="Altmueller J."/>
            <person name="Alvarado-Balderrama L."/>
            <person name="Bauser C.A."/>
            <person name="Becker C."/>
            <person name="Birren B.W."/>
            <person name="Chen Z."/>
            <person name="Choi J."/>
            <person name="Crouch J.A."/>
            <person name="Duvick J.P."/>
            <person name="Farman M.A."/>
            <person name="Gan P."/>
            <person name="Heiman D."/>
            <person name="Henrissat B."/>
            <person name="Howard R.J."/>
            <person name="Kabbage M."/>
            <person name="Koch C."/>
            <person name="Kracher B."/>
            <person name="Kubo Y."/>
            <person name="Law A.D."/>
            <person name="Lebrun M.-H."/>
            <person name="Lee Y.-H."/>
            <person name="Miyara I."/>
            <person name="Moore N."/>
            <person name="Neumann U."/>
            <person name="Nordstroem K."/>
            <person name="Panaccione D.G."/>
            <person name="Panstruga R."/>
            <person name="Place M."/>
            <person name="Proctor R.H."/>
            <person name="Prusky D."/>
            <person name="Rech G."/>
            <person name="Reinhardt R."/>
            <person name="Rollins J.A."/>
            <person name="Rounsley S."/>
            <person name="Schardl C.L."/>
            <person name="Schwartz D.C."/>
            <person name="Shenoy N."/>
            <person name="Shirasu K."/>
            <person name="Sikhakolli U.R."/>
            <person name="Stueber K."/>
            <person name="Sukno S.A."/>
            <person name="Sweigard J.A."/>
            <person name="Takano Y."/>
            <person name="Takahara H."/>
            <person name="Trail F."/>
            <person name="van der Does H.C."/>
            <person name="Voll L.M."/>
            <person name="Will I."/>
            <person name="Young S."/>
            <person name="Zeng Q."/>
            <person name="Zhang J."/>
            <person name="Zhou S."/>
            <person name="Dickman M.B."/>
            <person name="Schulze-Lefert P."/>
            <person name="Ver Loren van Themaat E."/>
            <person name="Ma L.-J."/>
            <person name="Vaillancourt L.J."/>
        </authorList>
    </citation>
    <scope>NUCLEOTIDE SEQUENCE [LARGE SCALE GENOMIC DNA]</scope>
    <source>
        <strain evidence="3">M1.001 / M2 / FGSC 10212</strain>
    </source>
</reference>
<feature type="signal peptide" evidence="1">
    <location>
        <begin position="1"/>
        <end position="20"/>
    </location>
</feature>
<keyword evidence="3" id="KW-1185">Reference proteome</keyword>
<dbReference type="EMBL" id="GG697331">
    <property type="protein sequence ID" value="EFQ25272.1"/>
    <property type="molecule type" value="Genomic_DNA"/>
</dbReference>
<dbReference type="VEuPathDB" id="FungiDB:GLRG_00416"/>
<sequence>MQARILPAILTALSLTSVDAAILPRATITPGVIVLPEVVFNPSELFDPAYTALNIFRNDLLKTTTLVSDLTRTAGTTVKDRTDQVNAVIRQVTSNTNNIRTRVGYIIGNLQGVVPSGIPAPTGTAAPPAAPTAEVFQVAQDIVRQAQALARTATSQLQSLQTQTDAVVDATGKAAYTLAFTQAKLALDITLTTVAATAKTIIDAVANSVDNVNGIAERVRNVKFKLDPVLVIGVTPDVTF</sequence>